<dbReference type="Proteomes" id="UP001633002">
    <property type="component" value="Unassembled WGS sequence"/>
</dbReference>
<keyword evidence="2" id="KW-1185">Reference proteome</keyword>
<comment type="caution">
    <text evidence="1">The sequence shown here is derived from an EMBL/GenBank/DDBJ whole genome shotgun (WGS) entry which is preliminary data.</text>
</comment>
<organism evidence="1 2">
    <name type="scientific">Riccia sorocarpa</name>
    <dbReference type="NCBI Taxonomy" id="122646"/>
    <lineage>
        <taxon>Eukaryota</taxon>
        <taxon>Viridiplantae</taxon>
        <taxon>Streptophyta</taxon>
        <taxon>Embryophyta</taxon>
        <taxon>Marchantiophyta</taxon>
        <taxon>Marchantiopsida</taxon>
        <taxon>Marchantiidae</taxon>
        <taxon>Marchantiales</taxon>
        <taxon>Ricciaceae</taxon>
        <taxon>Riccia</taxon>
    </lineage>
</organism>
<dbReference type="AlphaFoldDB" id="A0ABD3H1D7"/>
<gene>
    <name evidence="1" type="ORF">R1sor_003220</name>
</gene>
<dbReference type="EMBL" id="JBJQOH010000006">
    <property type="protein sequence ID" value="KAL3685198.1"/>
    <property type="molecule type" value="Genomic_DNA"/>
</dbReference>
<protein>
    <submittedName>
        <fullName evidence="1">Uncharacterized protein</fullName>
    </submittedName>
</protein>
<name>A0ABD3H1D7_9MARC</name>
<reference evidence="1 2" key="1">
    <citation type="submission" date="2024-09" db="EMBL/GenBank/DDBJ databases">
        <title>Chromosome-scale assembly of Riccia sorocarpa.</title>
        <authorList>
            <person name="Paukszto L."/>
        </authorList>
    </citation>
    <scope>NUCLEOTIDE SEQUENCE [LARGE SCALE GENOMIC DNA]</scope>
    <source>
        <strain evidence="1">LP-2024</strain>
        <tissue evidence="1">Aerial parts of the thallus</tissue>
    </source>
</reference>
<accession>A0ABD3H1D7</accession>
<sequence>MSLDKITESGICSISGEVILQEASFLQLDIFFMANKDLMHDHTKVENKTKHREKVPHCDSVLQRNSLVPPLKAPLKSKRKRKE</sequence>
<evidence type="ECO:0000313" key="1">
    <source>
        <dbReference type="EMBL" id="KAL3685198.1"/>
    </source>
</evidence>
<proteinExistence type="predicted"/>
<evidence type="ECO:0000313" key="2">
    <source>
        <dbReference type="Proteomes" id="UP001633002"/>
    </source>
</evidence>